<keyword evidence="3" id="KW-1185">Reference proteome</keyword>
<sequence>MSHECINWEVVPPHAKTPFIRISYRGTKVVTRRGAGSKVREFKALQAFAHNTFSIQGRPVSSLRFQTTCNLCCAPIKSDSVFEVDENAWEEEGLRDLVGCLEVSLPVGEYEEVQAVPVPADEPPSRVESPQLSYLDGEPGAETSKDEDEPKDDRVHVVPEEREEEEGPGERSDVVDDDAMRQAIRSEIEEGEKENFRISSLFRRGRRVVGSDKEDGETPNHELAIHLRLKRNAQDVDAPIAENKPGALHPVDLLLTSEFDADRVIKKIKIEKEEPLAHRQRVHRSSTTEISNDSRVSARAPQSIDQPVKQEPVSAAPRRTVSQPQAGPSRAIQEAEPAPELPNIKLVISIQHRPSVQQAQFSVKSRTRVGKLLAGACKSFRLDVNVAQLYLVIVTENDQGLKEEDYFLCDKDEMVENAIAGMGERVEFMIRMPEDPVM</sequence>
<protein>
    <submittedName>
        <fullName evidence="2">Uncharacterized protein</fullName>
    </submittedName>
</protein>
<dbReference type="STRING" id="1314800.A0A1B7ML55"/>
<evidence type="ECO:0000256" key="1">
    <source>
        <dbReference type="SAM" id="MobiDB-lite"/>
    </source>
</evidence>
<dbReference type="Proteomes" id="UP000092154">
    <property type="component" value="Unassembled WGS sequence"/>
</dbReference>
<dbReference type="AlphaFoldDB" id="A0A1B7ML55"/>
<feature type="compositionally biased region" description="Basic and acidic residues" evidence="1">
    <location>
        <begin position="151"/>
        <end position="160"/>
    </location>
</feature>
<evidence type="ECO:0000313" key="3">
    <source>
        <dbReference type="Proteomes" id="UP000092154"/>
    </source>
</evidence>
<dbReference type="InParanoid" id="A0A1B7ML55"/>
<dbReference type="OrthoDB" id="3262817at2759"/>
<proteinExistence type="predicted"/>
<evidence type="ECO:0000313" key="2">
    <source>
        <dbReference type="EMBL" id="OAX33309.1"/>
    </source>
</evidence>
<organism evidence="2 3">
    <name type="scientific">Rhizopogon vinicolor AM-OR11-026</name>
    <dbReference type="NCBI Taxonomy" id="1314800"/>
    <lineage>
        <taxon>Eukaryota</taxon>
        <taxon>Fungi</taxon>
        <taxon>Dikarya</taxon>
        <taxon>Basidiomycota</taxon>
        <taxon>Agaricomycotina</taxon>
        <taxon>Agaricomycetes</taxon>
        <taxon>Agaricomycetidae</taxon>
        <taxon>Boletales</taxon>
        <taxon>Suillineae</taxon>
        <taxon>Rhizopogonaceae</taxon>
        <taxon>Rhizopogon</taxon>
    </lineage>
</organism>
<accession>A0A1B7ML55</accession>
<feature type="region of interest" description="Disordered" evidence="1">
    <location>
        <begin position="276"/>
        <end position="336"/>
    </location>
</feature>
<feature type="region of interest" description="Disordered" evidence="1">
    <location>
        <begin position="115"/>
        <end position="174"/>
    </location>
</feature>
<dbReference type="EMBL" id="KV448792">
    <property type="protein sequence ID" value="OAX33309.1"/>
    <property type="molecule type" value="Genomic_DNA"/>
</dbReference>
<feature type="compositionally biased region" description="Polar residues" evidence="1">
    <location>
        <begin position="285"/>
        <end position="295"/>
    </location>
</feature>
<reference evidence="2 3" key="1">
    <citation type="submission" date="2016-06" db="EMBL/GenBank/DDBJ databases">
        <title>Comparative genomics of the ectomycorrhizal sister species Rhizopogon vinicolor and Rhizopogon vesiculosus (Basidiomycota: Boletales) reveals a divergence of the mating type B locus.</title>
        <authorList>
            <consortium name="DOE Joint Genome Institute"/>
            <person name="Mujic A.B."/>
            <person name="Kuo A."/>
            <person name="Tritt A."/>
            <person name="Lipzen A."/>
            <person name="Chen C."/>
            <person name="Johnson J."/>
            <person name="Sharma A."/>
            <person name="Barry K."/>
            <person name="Grigoriev I.V."/>
            <person name="Spatafora J.W."/>
        </authorList>
    </citation>
    <scope>NUCLEOTIDE SEQUENCE [LARGE SCALE GENOMIC DNA]</scope>
    <source>
        <strain evidence="2 3">AM-OR11-026</strain>
    </source>
</reference>
<name>A0A1B7ML55_9AGAM</name>
<gene>
    <name evidence="2" type="ORF">K503DRAFT_532880</name>
</gene>